<dbReference type="SUPFAM" id="SSF82784">
    <property type="entry name" value="OsmC-like"/>
    <property type="match status" value="1"/>
</dbReference>
<protein>
    <recommendedName>
        <fullName evidence="3">Osmotically inducible protein OsmC</fullName>
    </recommendedName>
</protein>
<dbReference type="AlphaFoldDB" id="A0A202ECY1"/>
<dbReference type="OrthoDB" id="56234at2157"/>
<comment type="caution">
    <text evidence="1">The sequence shown here is derived from an EMBL/GenBank/DDBJ whole genome shotgun (WGS) entry which is preliminary data.</text>
</comment>
<dbReference type="InterPro" id="IPR011053">
    <property type="entry name" value="Single_hybrid_motif"/>
</dbReference>
<gene>
    <name evidence="1" type="ORF">B2G88_04745</name>
</gene>
<dbReference type="Proteomes" id="UP000196084">
    <property type="component" value="Unassembled WGS sequence"/>
</dbReference>
<dbReference type="Gene3D" id="2.40.50.100">
    <property type="match status" value="1"/>
</dbReference>
<evidence type="ECO:0008006" key="3">
    <source>
        <dbReference type="Google" id="ProtNLM"/>
    </source>
</evidence>
<accession>A0A202ECY1</accession>
<dbReference type="CDD" id="cd06849">
    <property type="entry name" value="lipoyl_domain"/>
    <property type="match status" value="1"/>
</dbReference>
<evidence type="ECO:0000313" key="1">
    <source>
        <dbReference type="EMBL" id="OVE86104.1"/>
    </source>
</evidence>
<dbReference type="EMBL" id="MWPH01000001">
    <property type="protein sequence ID" value="OVE86104.1"/>
    <property type="molecule type" value="Genomic_DNA"/>
</dbReference>
<dbReference type="PANTHER" id="PTHR39624:SF2">
    <property type="entry name" value="OSMC-LIKE PROTEIN"/>
    <property type="match status" value="1"/>
</dbReference>
<dbReference type="PANTHER" id="PTHR39624">
    <property type="entry name" value="PROTEIN INVOLVED IN RIMO-MEDIATED BETA-METHYLTHIOLATION OF RIBOSOMAL PROTEIN S12 YCAO"/>
    <property type="match status" value="1"/>
</dbReference>
<dbReference type="RefSeq" id="WP_054862836.1">
    <property type="nucleotide sequence ID" value="NZ_MWPH01000001.1"/>
</dbReference>
<name>A0A202ECY1_9EURY</name>
<keyword evidence="2" id="KW-1185">Reference proteome</keyword>
<organism evidence="1 2">
    <name type="scientific">Natronolimnobius baerhuensis</name>
    <dbReference type="NCBI Taxonomy" id="253108"/>
    <lineage>
        <taxon>Archaea</taxon>
        <taxon>Methanobacteriati</taxon>
        <taxon>Methanobacteriota</taxon>
        <taxon>Stenosarchaea group</taxon>
        <taxon>Halobacteria</taxon>
        <taxon>Halobacteriales</taxon>
        <taxon>Natrialbaceae</taxon>
        <taxon>Natronolimnobius</taxon>
    </lineage>
</organism>
<dbReference type="InterPro" id="IPR036102">
    <property type="entry name" value="OsmC/Ohrsf"/>
</dbReference>
<evidence type="ECO:0000313" key="2">
    <source>
        <dbReference type="Proteomes" id="UP000196084"/>
    </source>
</evidence>
<dbReference type="InterPro" id="IPR003718">
    <property type="entry name" value="OsmC/Ohr_fam"/>
</dbReference>
<dbReference type="SUPFAM" id="SSF51230">
    <property type="entry name" value="Single hybrid motif"/>
    <property type="match status" value="1"/>
</dbReference>
<dbReference type="Gene3D" id="3.30.300.20">
    <property type="match status" value="1"/>
</dbReference>
<sequence length="242" mass="25482">MSHVLRMAALEPGASSGTLLEWLIDEEDTVTAAAPIATVGTAGATETVISPAEGVFRRQFVTAGESVPPGTPIGVVAVPDETIDDCVAEAQQTLEDIDTHARDTSMPNRTVTASTDGGLSGQLEAGSFAWRYDEPAEYGGTETGPTPVDIFLGGLAACLSLSVRYQADKRDVAIGEIAVTTTATPDHGPVETLEATIRLETDADDETVDHLVDLAERGCHVSQLLRAEYGPTINWERGETTT</sequence>
<dbReference type="Pfam" id="PF02566">
    <property type="entry name" value="OsmC"/>
    <property type="match status" value="1"/>
</dbReference>
<proteinExistence type="predicted"/>
<dbReference type="InterPro" id="IPR015946">
    <property type="entry name" value="KH_dom-like_a/b"/>
</dbReference>
<reference evidence="1 2" key="1">
    <citation type="submission" date="2017-02" db="EMBL/GenBank/DDBJ databases">
        <title>Natronthermophilus aegyptiacus gen. nov.,sp. nov., an aerobic, extremely halophilic alkalithermophilic archaeon isolated from the athalassohaline Wadi An Natrun, Egypt.</title>
        <authorList>
            <person name="Zhao B."/>
        </authorList>
    </citation>
    <scope>NUCLEOTIDE SEQUENCE [LARGE SCALE GENOMIC DNA]</scope>
    <source>
        <strain evidence="1 2">CGMCC 1.3597</strain>
    </source>
</reference>